<keyword evidence="2 4" id="KW-0694">RNA-binding</keyword>
<evidence type="ECO:0000256" key="3">
    <source>
        <dbReference type="ARBA" id="ARBA00023242"/>
    </source>
</evidence>
<evidence type="ECO:0000256" key="4">
    <source>
        <dbReference type="PROSITE-ProRule" id="PRU00176"/>
    </source>
</evidence>
<accession>A0A016UAT3</accession>
<dbReference type="PANTHER" id="PTHR15597:SF22">
    <property type="entry name" value="RNA-BINDING FOX PROTEIN 1, ISOFORM H"/>
    <property type="match status" value="1"/>
</dbReference>
<dbReference type="InterPro" id="IPR000504">
    <property type="entry name" value="RRM_dom"/>
</dbReference>
<comment type="subcellular location">
    <subcellularLocation>
        <location evidence="1">Nucleus</location>
    </subcellularLocation>
</comment>
<feature type="compositionally biased region" description="Basic and acidic residues" evidence="5">
    <location>
        <begin position="28"/>
        <end position="43"/>
    </location>
</feature>
<feature type="region of interest" description="Disordered" evidence="5">
    <location>
        <begin position="1"/>
        <end position="54"/>
    </location>
</feature>
<sequence length="487" mass="51390">MDERSTDKGAPVASSSSATIPEGNPATSREKDKNETAAKKAKDSQASSISSGGKEETYHDCRIYVSNIPFSYRDVDLIQMFSPFGKVSNAEVVMNERGSKGFGFVTLDTKEASEAARAALHGTIIQGRVIEVKKATAMRRPSSQNRSSQAQAFLPGLFLPPTITRSLPLSPNIAMLKQGLLSSAQAAASYLNSDQLTALLATQNQVGLQGIQSLLTPLATRDGSLSSLLLPGQLPLQQPALVAGTLPAYPLGLSPVPLQLVYATPYQSALNSSIPHLPSAPPAAVIPVSTPGIASFSHGNSSSVITQPPVAYKVAQNPSTQVISSNGTFPTSLLNSQNQPPPPAGYLDVLGSLGIGAGIIPPGRTVSLRVQDNSQIPALRSLDQSCVIDTSFHGEPLKEGQFGAIGRAVPSTSISNATQVSSGSSDFPQLSSVPLDDRGYGCITDPTDGTPYIPPYRQFEASNDRNGRKRQNTIDDYYLNKKQAKSM</sequence>
<protein>
    <recommendedName>
        <fullName evidence="6">RRM domain-containing protein</fullName>
    </recommendedName>
</protein>
<dbReference type="GO" id="GO:0000381">
    <property type="term" value="P:regulation of alternative mRNA splicing, via spliceosome"/>
    <property type="evidence" value="ECO:0007669"/>
    <property type="project" value="InterPro"/>
</dbReference>
<proteinExistence type="predicted"/>
<dbReference type="GO" id="GO:0003729">
    <property type="term" value="F:mRNA binding"/>
    <property type="evidence" value="ECO:0007669"/>
    <property type="project" value="TreeGrafter"/>
</dbReference>
<dbReference type="InterPro" id="IPR035979">
    <property type="entry name" value="RBD_domain_sf"/>
</dbReference>
<feature type="domain" description="RRM" evidence="6">
    <location>
        <begin position="61"/>
        <end position="137"/>
    </location>
</feature>
<dbReference type="Proteomes" id="UP000024635">
    <property type="component" value="Unassembled WGS sequence"/>
</dbReference>
<name>A0A016UAT3_9BILA</name>
<dbReference type="InterPro" id="IPR047131">
    <property type="entry name" value="RBFOX1-like"/>
</dbReference>
<evidence type="ECO:0000256" key="2">
    <source>
        <dbReference type="ARBA" id="ARBA00022884"/>
    </source>
</evidence>
<dbReference type="EMBL" id="JARK01001383">
    <property type="protein sequence ID" value="EYC12424.1"/>
    <property type="molecule type" value="Genomic_DNA"/>
</dbReference>
<keyword evidence="3" id="KW-0539">Nucleus</keyword>
<dbReference type="GO" id="GO:0005634">
    <property type="term" value="C:nucleus"/>
    <property type="evidence" value="ECO:0007669"/>
    <property type="project" value="UniProtKB-SubCell"/>
</dbReference>
<keyword evidence="8" id="KW-1185">Reference proteome</keyword>
<evidence type="ECO:0000313" key="8">
    <source>
        <dbReference type="Proteomes" id="UP000024635"/>
    </source>
</evidence>
<dbReference type="SUPFAM" id="SSF54928">
    <property type="entry name" value="RNA-binding domain, RBD"/>
    <property type="match status" value="1"/>
</dbReference>
<evidence type="ECO:0000256" key="1">
    <source>
        <dbReference type="ARBA" id="ARBA00004123"/>
    </source>
</evidence>
<evidence type="ECO:0000313" key="7">
    <source>
        <dbReference type="EMBL" id="EYC12424.1"/>
    </source>
</evidence>
<dbReference type="Pfam" id="PF00076">
    <property type="entry name" value="RRM_1"/>
    <property type="match status" value="1"/>
</dbReference>
<dbReference type="STRING" id="53326.A0A016UAT3"/>
<comment type="caution">
    <text evidence="7">The sequence shown here is derived from an EMBL/GenBank/DDBJ whole genome shotgun (WGS) entry which is preliminary data.</text>
</comment>
<dbReference type="PROSITE" id="PS50102">
    <property type="entry name" value="RRM"/>
    <property type="match status" value="1"/>
</dbReference>
<evidence type="ECO:0000256" key="5">
    <source>
        <dbReference type="SAM" id="MobiDB-lite"/>
    </source>
</evidence>
<dbReference type="PANTHER" id="PTHR15597">
    <property type="entry name" value="ATAXIN 2-BINDING PROTEIN 1-RELATED"/>
    <property type="match status" value="1"/>
</dbReference>
<dbReference type="InterPro" id="IPR012677">
    <property type="entry name" value="Nucleotide-bd_a/b_plait_sf"/>
</dbReference>
<evidence type="ECO:0000259" key="6">
    <source>
        <dbReference type="PROSITE" id="PS50102"/>
    </source>
</evidence>
<dbReference type="Gene3D" id="3.30.70.330">
    <property type="match status" value="1"/>
</dbReference>
<dbReference type="OrthoDB" id="5382468at2759"/>
<dbReference type="GO" id="GO:0007399">
    <property type="term" value="P:nervous system development"/>
    <property type="evidence" value="ECO:0007669"/>
    <property type="project" value="InterPro"/>
</dbReference>
<dbReference type="AlphaFoldDB" id="A0A016UAT3"/>
<dbReference type="SMART" id="SM00360">
    <property type="entry name" value="RRM"/>
    <property type="match status" value="1"/>
</dbReference>
<dbReference type="GO" id="GO:0005737">
    <property type="term" value="C:cytoplasm"/>
    <property type="evidence" value="ECO:0007669"/>
    <property type="project" value="TreeGrafter"/>
</dbReference>
<reference evidence="8" key="1">
    <citation type="journal article" date="2015" name="Nat. Genet.">
        <title>The genome and transcriptome of the zoonotic hookworm Ancylostoma ceylanicum identify infection-specific gene families.</title>
        <authorList>
            <person name="Schwarz E.M."/>
            <person name="Hu Y."/>
            <person name="Antoshechkin I."/>
            <person name="Miller M.M."/>
            <person name="Sternberg P.W."/>
            <person name="Aroian R.V."/>
        </authorList>
    </citation>
    <scope>NUCLEOTIDE SEQUENCE</scope>
    <source>
        <strain evidence="8">HY135</strain>
    </source>
</reference>
<organism evidence="7 8">
    <name type="scientific">Ancylostoma ceylanicum</name>
    <dbReference type="NCBI Taxonomy" id="53326"/>
    <lineage>
        <taxon>Eukaryota</taxon>
        <taxon>Metazoa</taxon>
        <taxon>Ecdysozoa</taxon>
        <taxon>Nematoda</taxon>
        <taxon>Chromadorea</taxon>
        <taxon>Rhabditida</taxon>
        <taxon>Rhabditina</taxon>
        <taxon>Rhabditomorpha</taxon>
        <taxon>Strongyloidea</taxon>
        <taxon>Ancylostomatidae</taxon>
        <taxon>Ancylostomatinae</taxon>
        <taxon>Ancylostoma</taxon>
    </lineage>
</organism>
<gene>
    <name evidence="7" type="primary">Acey_s0047.g1471</name>
    <name evidence="7" type="synonym">Acey-spn-4</name>
    <name evidence="7" type="ORF">Y032_0047g1471</name>
</gene>